<dbReference type="HOGENOM" id="CLU_091585_8_0_9"/>
<dbReference type="Pfam" id="PF03729">
    <property type="entry name" value="DUF308"/>
    <property type="match status" value="2"/>
</dbReference>
<keyword evidence="3" id="KW-1185">Reference proteome</keyword>
<name>D1PII6_9FIRM</name>
<dbReference type="eggNOG" id="COG3247">
    <property type="taxonomic scope" value="Bacteria"/>
</dbReference>
<dbReference type="OrthoDB" id="1654642at2"/>
<proteinExistence type="predicted"/>
<reference evidence="2" key="1">
    <citation type="submission" date="2009-12" db="EMBL/GenBank/DDBJ databases">
        <authorList>
            <person name="Weinstock G."/>
            <person name="Sodergren E."/>
            <person name="Clifton S."/>
            <person name="Fulton L."/>
            <person name="Fulton B."/>
            <person name="Courtney L."/>
            <person name="Fronick C."/>
            <person name="Harrison M."/>
            <person name="Strong C."/>
            <person name="Farmer C."/>
            <person name="Delahaunty K."/>
            <person name="Markovic C."/>
            <person name="Hall O."/>
            <person name="Minx P."/>
            <person name="Tomlinson C."/>
            <person name="Mitreva M."/>
            <person name="Nelson J."/>
            <person name="Hou S."/>
            <person name="Wollam A."/>
            <person name="Pepin K.H."/>
            <person name="Johnson M."/>
            <person name="Bhonagiri V."/>
            <person name="Nash W.E."/>
            <person name="Warren W."/>
            <person name="Chinwalla A."/>
            <person name="Mardis E.R."/>
            <person name="Wilson R.K."/>
        </authorList>
    </citation>
    <scope>NUCLEOTIDE SEQUENCE [LARGE SCALE GENOMIC DNA]</scope>
    <source>
        <strain evidence="2">DSM 15176</strain>
    </source>
</reference>
<dbReference type="RefSeq" id="WP_007045598.1">
    <property type="nucleotide sequence ID" value="NZ_GG704769.1"/>
</dbReference>
<evidence type="ECO:0000313" key="3">
    <source>
        <dbReference type="Proteomes" id="UP000003438"/>
    </source>
</evidence>
<dbReference type="AlphaFoldDB" id="D1PII6"/>
<dbReference type="InterPro" id="IPR005325">
    <property type="entry name" value="DUF308_memb"/>
</dbReference>
<protein>
    <recommendedName>
        <fullName evidence="4">Acid-resistance membrane protein</fullName>
    </recommendedName>
</protein>
<evidence type="ECO:0000256" key="1">
    <source>
        <dbReference type="SAM" id="Phobius"/>
    </source>
</evidence>
<feature type="transmembrane region" description="Helical" evidence="1">
    <location>
        <begin position="155"/>
        <end position="179"/>
    </location>
</feature>
<keyword evidence="1" id="KW-1133">Transmembrane helix</keyword>
<evidence type="ECO:0008006" key="4">
    <source>
        <dbReference type="Google" id="ProtNLM"/>
    </source>
</evidence>
<keyword evidence="1" id="KW-0472">Membrane</keyword>
<keyword evidence="1" id="KW-0812">Transmembrane</keyword>
<comment type="caution">
    <text evidence="2">The sequence shown here is derived from an EMBL/GenBank/DDBJ whole genome shotgun (WGS) entry which is preliminary data.</text>
</comment>
<dbReference type="Proteomes" id="UP000003438">
    <property type="component" value="Unassembled WGS sequence"/>
</dbReference>
<dbReference type="PANTHER" id="PTHR34989">
    <property type="entry name" value="PROTEIN HDED"/>
    <property type="match status" value="1"/>
</dbReference>
<feature type="transmembrane region" description="Helical" evidence="1">
    <location>
        <begin position="129"/>
        <end position="149"/>
    </location>
</feature>
<accession>D1PII6</accession>
<sequence>MKNNRHSIDRNLMNLILCIGEIVIGALLLINPVAFTSAVLVALGVILVLLGGARLTGYFRAAPEVAAQSGGLVTGLSFLLAGLFCIFRWEWFVLTFPILTVVYGVLTLANGINKLQWAVDALRLGQKYWYLAMIGAGLTLVFGGLIVFNPFTTTAVLWTFIGISLIIEAVLDILCFVFGKK</sequence>
<feature type="transmembrane region" description="Helical" evidence="1">
    <location>
        <begin position="65"/>
        <end position="85"/>
    </location>
</feature>
<dbReference type="GO" id="GO:0005886">
    <property type="term" value="C:plasma membrane"/>
    <property type="evidence" value="ECO:0007669"/>
    <property type="project" value="TreeGrafter"/>
</dbReference>
<evidence type="ECO:0000313" key="2">
    <source>
        <dbReference type="EMBL" id="EFB77345.1"/>
    </source>
</evidence>
<dbReference type="PANTHER" id="PTHR34989:SF1">
    <property type="entry name" value="PROTEIN HDED"/>
    <property type="match status" value="1"/>
</dbReference>
<feature type="transmembrane region" description="Helical" evidence="1">
    <location>
        <begin position="36"/>
        <end position="53"/>
    </location>
</feature>
<dbReference type="InterPro" id="IPR052712">
    <property type="entry name" value="Acid_resist_chaperone_HdeD"/>
</dbReference>
<dbReference type="EMBL" id="ACBY02000011">
    <property type="protein sequence ID" value="EFB77345.1"/>
    <property type="molecule type" value="Genomic_DNA"/>
</dbReference>
<gene>
    <name evidence="2" type="ORF">SUBVAR_04151</name>
</gene>
<dbReference type="STRING" id="411471.SUBVAR_04151"/>
<organism evidence="2 3">
    <name type="scientific">Subdoligranulum variabile DSM 15176</name>
    <dbReference type="NCBI Taxonomy" id="411471"/>
    <lineage>
        <taxon>Bacteria</taxon>
        <taxon>Bacillati</taxon>
        <taxon>Bacillota</taxon>
        <taxon>Clostridia</taxon>
        <taxon>Eubacteriales</taxon>
        <taxon>Oscillospiraceae</taxon>
        <taxon>Subdoligranulum</taxon>
    </lineage>
</organism>
<feature type="transmembrane region" description="Helical" evidence="1">
    <location>
        <begin position="12"/>
        <end position="30"/>
    </location>
</feature>
<feature type="transmembrane region" description="Helical" evidence="1">
    <location>
        <begin position="91"/>
        <end position="109"/>
    </location>
</feature>